<dbReference type="PANTHER" id="PTHR13483">
    <property type="entry name" value="BOX C_D SNORNA PROTEIN 1-RELATED"/>
    <property type="match status" value="1"/>
</dbReference>
<feature type="compositionally biased region" description="Pro residues" evidence="5">
    <location>
        <begin position="76"/>
        <end position="92"/>
    </location>
</feature>
<dbReference type="Gene3D" id="3.30.60.190">
    <property type="match status" value="1"/>
</dbReference>
<dbReference type="PROSITE" id="PS50157">
    <property type="entry name" value="ZINC_FINGER_C2H2_2"/>
    <property type="match status" value="1"/>
</dbReference>
<organism evidence="8 9">
    <name type="scientific">Coniochaeta ligniaria NRRL 30616</name>
    <dbReference type="NCBI Taxonomy" id="1408157"/>
    <lineage>
        <taxon>Eukaryota</taxon>
        <taxon>Fungi</taxon>
        <taxon>Dikarya</taxon>
        <taxon>Ascomycota</taxon>
        <taxon>Pezizomycotina</taxon>
        <taxon>Sordariomycetes</taxon>
        <taxon>Sordariomycetidae</taxon>
        <taxon>Coniochaetales</taxon>
        <taxon>Coniochaetaceae</taxon>
        <taxon>Coniochaeta</taxon>
    </lineage>
</organism>
<dbReference type="PANTHER" id="PTHR13483:SF11">
    <property type="entry name" value="ZINC FINGER HIT DOMAIN-CONTAINING PROTEIN 3"/>
    <property type="match status" value="1"/>
</dbReference>
<evidence type="ECO:0000259" key="7">
    <source>
        <dbReference type="PROSITE" id="PS51083"/>
    </source>
</evidence>
<evidence type="ECO:0000256" key="1">
    <source>
        <dbReference type="ARBA" id="ARBA00022723"/>
    </source>
</evidence>
<evidence type="ECO:0000256" key="4">
    <source>
        <dbReference type="PROSITE-ProRule" id="PRU00453"/>
    </source>
</evidence>
<accession>A0A1J7JDH3</accession>
<dbReference type="GO" id="GO:0000463">
    <property type="term" value="P:maturation of LSU-rRNA from tricistronic rRNA transcript (SSU-rRNA, 5.8S rRNA, LSU-rRNA)"/>
    <property type="evidence" value="ECO:0007669"/>
    <property type="project" value="TreeGrafter"/>
</dbReference>
<dbReference type="GO" id="GO:0005634">
    <property type="term" value="C:nucleus"/>
    <property type="evidence" value="ECO:0007669"/>
    <property type="project" value="TreeGrafter"/>
</dbReference>
<dbReference type="OrthoDB" id="18412at2759"/>
<dbReference type="GO" id="GO:0008270">
    <property type="term" value="F:zinc ion binding"/>
    <property type="evidence" value="ECO:0007669"/>
    <property type="project" value="UniProtKB-UniRule"/>
</dbReference>
<protein>
    <recommendedName>
        <fullName evidence="10">HIT-type domain-containing protein</fullName>
    </recommendedName>
</protein>
<dbReference type="STRING" id="1408157.A0A1J7JDH3"/>
<gene>
    <name evidence="8" type="ORF">CONLIGDRAFT_704989</name>
</gene>
<dbReference type="CDD" id="cd23024">
    <property type="entry name" value="zf-HIT_ZNHIT2-3"/>
    <property type="match status" value="1"/>
</dbReference>
<evidence type="ECO:0000259" key="6">
    <source>
        <dbReference type="PROSITE" id="PS50157"/>
    </source>
</evidence>
<evidence type="ECO:0000256" key="3">
    <source>
        <dbReference type="ARBA" id="ARBA00022833"/>
    </source>
</evidence>
<feature type="region of interest" description="Disordered" evidence="5">
    <location>
        <begin position="122"/>
        <end position="155"/>
    </location>
</feature>
<dbReference type="InParanoid" id="A0A1J7JDH3"/>
<name>A0A1J7JDH3_9PEZI</name>
<dbReference type="AlphaFoldDB" id="A0A1J7JDH3"/>
<dbReference type="InterPro" id="IPR051639">
    <property type="entry name" value="BCD1"/>
</dbReference>
<keyword evidence="9" id="KW-1185">Reference proteome</keyword>
<evidence type="ECO:0000256" key="5">
    <source>
        <dbReference type="SAM" id="MobiDB-lite"/>
    </source>
</evidence>
<sequence>MDPPDGSDTRPAETPAAGSATAQAKDAETTAEPVSLVPGLTITDAPAAAQSSNPDDNTPADLSITAPVTVFKRAPDAPPESPADTPTPPPKAPKICGVCDKEPGKYKCPRCGMSYCSVPCSKLHKANHPPDAPPPSQPPPAPVTGTKRPREPADDPYSILLEHRSDLERLFTTYPNLESDLIQIERATLPPPDILSSASVSSGLPTKYQPPDKRQQQEPWTRQVGLRKGVAALKRARLDPGEDGDAVREYCELVLHLLSTSRERREGEALEAVRRETETEERGVIKRLIKMEEGDE</sequence>
<feature type="domain" description="HIT-type" evidence="7">
    <location>
        <begin position="96"/>
        <end position="132"/>
    </location>
</feature>
<dbReference type="Pfam" id="PF04438">
    <property type="entry name" value="zf-HIT"/>
    <property type="match status" value="1"/>
</dbReference>
<dbReference type="EMBL" id="KV875099">
    <property type="protein sequence ID" value="OIW27292.1"/>
    <property type="molecule type" value="Genomic_DNA"/>
</dbReference>
<evidence type="ECO:0000256" key="2">
    <source>
        <dbReference type="ARBA" id="ARBA00022771"/>
    </source>
</evidence>
<dbReference type="GO" id="GO:0000492">
    <property type="term" value="P:box C/D snoRNP assembly"/>
    <property type="evidence" value="ECO:0007669"/>
    <property type="project" value="TreeGrafter"/>
</dbReference>
<feature type="region of interest" description="Disordered" evidence="5">
    <location>
        <begin position="1"/>
        <end position="96"/>
    </location>
</feature>
<evidence type="ECO:0000313" key="8">
    <source>
        <dbReference type="EMBL" id="OIW27292.1"/>
    </source>
</evidence>
<dbReference type="GO" id="GO:0070761">
    <property type="term" value="C:pre-snoRNP complex"/>
    <property type="evidence" value="ECO:0007669"/>
    <property type="project" value="TreeGrafter"/>
</dbReference>
<keyword evidence="1" id="KW-0479">Metal-binding</keyword>
<keyword evidence="3" id="KW-0862">Zinc</keyword>
<feature type="domain" description="C2H2-type" evidence="6">
    <location>
        <begin position="106"/>
        <end position="133"/>
    </location>
</feature>
<reference evidence="8 9" key="1">
    <citation type="submission" date="2016-10" db="EMBL/GenBank/DDBJ databases">
        <title>Draft genome sequence of Coniochaeta ligniaria NRRL30616, a lignocellulolytic fungus for bioabatement of inhibitors in plant biomass hydrolysates.</title>
        <authorList>
            <consortium name="DOE Joint Genome Institute"/>
            <person name="Jimenez D.J."/>
            <person name="Hector R.E."/>
            <person name="Riley R."/>
            <person name="Sun H."/>
            <person name="Grigoriev I.V."/>
            <person name="Van Elsas J.D."/>
            <person name="Nichols N.N."/>
        </authorList>
    </citation>
    <scope>NUCLEOTIDE SEQUENCE [LARGE SCALE GENOMIC DNA]</scope>
    <source>
        <strain evidence="8 9">NRRL 30616</strain>
    </source>
</reference>
<evidence type="ECO:0000313" key="9">
    <source>
        <dbReference type="Proteomes" id="UP000182658"/>
    </source>
</evidence>
<dbReference type="PROSITE" id="PS51083">
    <property type="entry name" value="ZF_HIT"/>
    <property type="match status" value="1"/>
</dbReference>
<dbReference type="InterPro" id="IPR013087">
    <property type="entry name" value="Znf_C2H2_type"/>
</dbReference>
<dbReference type="SUPFAM" id="SSF144232">
    <property type="entry name" value="HIT/MYND zinc finger-like"/>
    <property type="match status" value="1"/>
</dbReference>
<dbReference type="Proteomes" id="UP000182658">
    <property type="component" value="Unassembled WGS sequence"/>
</dbReference>
<evidence type="ECO:0008006" key="10">
    <source>
        <dbReference type="Google" id="ProtNLM"/>
    </source>
</evidence>
<feature type="compositionally biased region" description="Pro residues" evidence="5">
    <location>
        <begin position="130"/>
        <end position="142"/>
    </location>
</feature>
<feature type="region of interest" description="Disordered" evidence="5">
    <location>
        <begin position="191"/>
        <end position="225"/>
    </location>
</feature>
<dbReference type="InterPro" id="IPR007529">
    <property type="entry name" value="Znf_HIT"/>
</dbReference>
<keyword evidence="2 4" id="KW-0863">Zinc-finger</keyword>
<dbReference type="GO" id="GO:0048254">
    <property type="term" value="P:snoRNA localization"/>
    <property type="evidence" value="ECO:0007669"/>
    <property type="project" value="TreeGrafter"/>
</dbReference>
<proteinExistence type="predicted"/>
<dbReference type="PROSITE" id="PS00028">
    <property type="entry name" value="ZINC_FINGER_C2H2_1"/>
    <property type="match status" value="1"/>
</dbReference>